<dbReference type="PATRIC" id="fig|1514904.3.peg.3477"/>
<dbReference type="EMBL" id="JXMU01000009">
    <property type="protein sequence ID" value="KPB01701.1"/>
    <property type="molecule type" value="Genomic_DNA"/>
</dbReference>
<protein>
    <recommendedName>
        <fullName evidence="3">DUF3572 domain-containing protein</fullName>
    </recommendedName>
</protein>
<sequence length="95" mass="10273">MNADHESIAIGALSWIASDGELMTRFLGLTGIEPDQIRDVASEPGFLAAVLDFLLAHEPTLNRFCEDNGLEPKIVARARQRFGGQFVPGPGDYTG</sequence>
<dbReference type="Pfam" id="PF12096">
    <property type="entry name" value="DUF3572"/>
    <property type="match status" value="1"/>
</dbReference>
<dbReference type="STRING" id="1514904.SU32_07200"/>
<evidence type="ECO:0000313" key="1">
    <source>
        <dbReference type="EMBL" id="KPB01701.1"/>
    </source>
</evidence>
<name>A0A0N1J6H7_9HYPH</name>
<evidence type="ECO:0000313" key="2">
    <source>
        <dbReference type="Proteomes" id="UP000038011"/>
    </source>
</evidence>
<dbReference type="Proteomes" id="UP000038011">
    <property type="component" value="Unassembled WGS sequence"/>
</dbReference>
<keyword evidence="2" id="KW-1185">Reference proteome</keyword>
<evidence type="ECO:0008006" key="3">
    <source>
        <dbReference type="Google" id="ProtNLM"/>
    </source>
</evidence>
<accession>A0A0N1J6H7</accession>
<reference evidence="1 2" key="1">
    <citation type="submission" date="2015-01" db="EMBL/GenBank/DDBJ databases">
        <title>Ahrensia donghaiensis sp. nov., a novel dimethylsulphoniopropionate-cleavage bacterium isolated from seawater and emended descriptions of the genus Ahrensia and Ahrensia kielensis.</title>
        <authorList>
            <person name="Liu J."/>
        </authorList>
    </citation>
    <scope>NUCLEOTIDE SEQUENCE [LARGE SCALE GENOMIC DNA]</scope>
    <source>
        <strain evidence="1 2">LZD062</strain>
    </source>
</reference>
<comment type="caution">
    <text evidence="1">The sequence shown here is derived from an EMBL/GenBank/DDBJ whole genome shotgun (WGS) entry which is preliminary data.</text>
</comment>
<organism evidence="1 2">
    <name type="scientific">Ahrensia marina</name>
    <dbReference type="NCBI Taxonomy" id="1514904"/>
    <lineage>
        <taxon>Bacteria</taxon>
        <taxon>Pseudomonadati</taxon>
        <taxon>Pseudomonadota</taxon>
        <taxon>Alphaproteobacteria</taxon>
        <taxon>Hyphomicrobiales</taxon>
        <taxon>Ahrensiaceae</taxon>
        <taxon>Ahrensia</taxon>
    </lineage>
</organism>
<dbReference type="AlphaFoldDB" id="A0A0N1J6H7"/>
<proteinExistence type="predicted"/>
<dbReference type="InterPro" id="IPR021955">
    <property type="entry name" value="DUF3572"/>
</dbReference>
<gene>
    <name evidence="1" type="ORF">SU32_07200</name>
</gene>